<evidence type="ECO:0000256" key="2">
    <source>
        <dbReference type="ARBA" id="ARBA00022840"/>
    </source>
</evidence>
<sequence length="808" mass="91437">MANELTIQHLLPTVSKQGIVKDKLKGSTFIGIDFGTSTTVVSYTIFGDDATPIKTDVMPIRQINPDGSATENYLVPSCIAWYDSRLFIGQTAKLLKGKLTYGRNLWYSFKMKIGTDNGPVYFSTELPKGHDTAVIENPLDATKVFFAYLKKEIDFFIQSNNLPQISYYSISIPASFEGNQRKDLKEALDYAGIAFQDSLFIDEPNAAFLSYLIETNANNLKNYNIPLDSPLHILVFDFGAGTCDISVLEIGRKLGKLYSKNIAISKFEQLGGDDIDKQIVKDILYPQLLKQNGLELDDIKTPEYVKIILPKLQPIAEYLKIQICKTVARNMIGRTLPTLASSTQEVQVEQSFQILLPRHQLSFSNPTLSFKEFNAIMDKFTDPISMFDFQNEIESLKSIFTVIQSAIQKVNTDKDSIDLVLLIGGSSYNPYIQTSLRKYFDQSEIEIPQDLQAHVSTGAAVNSFLQNGMGINMIKPIISEPILIILQNNIPRTIVREGAEIPCSGITIDNLHPQKDNQYQIEIPICVSNNDKILAIVKIQSEDGFKISDKIRLECEISYDKLIYFNAFVKDMEVQIEPLNPFANSALSTEEIAEKRLLKAINEAAKKNGGRPPVVQLKELSKFYVKLEKHLKAAETLETIQMLEPQVRHETSICYHYSCAGKTKLSNKWVEEAYKKNPDGTNAYNLALYKEREGDMEAYTKLMKEAVDKDFNVAKFAYGEYLLTRNKDEAKILLQKVVDIWYNQYESNSLDKNNYSRLIRAARQIGRMNVADQVEVARSKLNNNKQVQWYNAENLASDGKTYLPKITE</sequence>
<reference evidence="3" key="1">
    <citation type="submission" date="2019-03" db="EMBL/GenBank/DDBJ databases">
        <title>Single cell metagenomics reveals metabolic interactions within the superorganism composed of flagellate Streblomastix strix and complex community of Bacteroidetes bacteria on its surface.</title>
        <authorList>
            <person name="Treitli S.C."/>
            <person name="Kolisko M."/>
            <person name="Husnik F."/>
            <person name="Keeling P."/>
            <person name="Hampl V."/>
        </authorList>
    </citation>
    <scope>NUCLEOTIDE SEQUENCE</scope>
    <source>
        <strain evidence="3">STM</strain>
    </source>
</reference>
<protein>
    <submittedName>
        <fullName evidence="3">Chaperone protein DnaK</fullName>
    </submittedName>
</protein>
<organism evidence="3">
    <name type="scientific">termite gut metagenome</name>
    <dbReference type="NCBI Taxonomy" id="433724"/>
    <lineage>
        <taxon>unclassified sequences</taxon>
        <taxon>metagenomes</taxon>
        <taxon>organismal metagenomes</taxon>
    </lineage>
</organism>
<name>A0A5J4RBT3_9ZZZZ</name>
<dbReference type="GO" id="GO:0140662">
    <property type="term" value="F:ATP-dependent protein folding chaperone"/>
    <property type="evidence" value="ECO:0007669"/>
    <property type="project" value="InterPro"/>
</dbReference>
<dbReference type="EMBL" id="SNRY01001452">
    <property type="protein sequence ID" value="KAA6330834.1"/>
    <property type="molecule type" value="Genomic_DNA"/>
</dbReference>
<gene>
    <name evidence="3" type="ORF">EZS27_020509</name>
</gene>
<comment type="caution">
    <text evidence="3">The sequence shown here is derived from an EMBL/GenBank/DDBJ whole genome shotgun (WGS) entry which is preliminary data.</text>
</comment>
<dbReference type="InterPro" id="IPR013126">
    <property type="entry name" value="Hsp_70_fam"/>
</dbReference>
<dbReference type="Gene3D" id="3.90.640.10">
    <property type="entry name" value="Actin, Chain A, domain 4"/>
    <property type="match status" value="1"/>
</dbReference>
<dbReference type="Gene3D" id="3.30.420.40">
    <property type="match status" value="2"/>
</dbReference>
<keyword evidence="2" id="KW-0067">ATP-binding</keyword>
<evidence type="ECO:0000256" key="1">
    <source>
        <dbReference type="ARBA" id="ARBA00022741"/>
    </source>
</evidence>
<keyword evidence="1" id="KW-0547">Nucleotide-binding</keyword>
<dbReference type="Pfam" id="PF00012">
    <property type="entry name" value="HSP70"/>
    <property type="match status" value="2"/>
</dbReference>
<dbReference type="SUPFAM" id="SSF53067">
    <property type="entry name" value="Actin-like ATPase domain"/>
    <property type="match status" value="2"/>
</dbReference>
<proteinExistence type="predicted"/>
<dbReference type="PANTHER" id="PTHR19375">
    <property type="entry name" value="HEAT SHOCK PROTEIN 70KDA"/>
    <property type="match status" value="1"/>
</dbReference>
<accession>A0A5J4RBT3</accession>
<dbReference type="GO" id="GO:0005524">
    <property type="term" value="F:ATP binding"/>
    <property type="evidence" value="ECO:0007669"/>
    <property type="project" value="UniProtKB-KW"/>
</dbReference>
<dbReference type="AlphaFoldDB" id="A0A5J4RBT3"/>
<evidence type="ECO:0000313" key="3">
    <source>
        <dbReference type="EMBL" id="KAA6330834.1"/>
    </source>
</evidence>
<dbReference type="InterPro" id="IPR043129">
    <property type="entry name" value="ATPase_NBD"/>
</dbReference>